<reference evidence="9" key="1">
    <citation type="submission" date="2021-12" db="EMBL/GenBank/DDBJ databases">
        <authorList>
            <person name="King R."/>
        </authorList>
    </citation>
    <scope>NUCLEOTIDE SEQUENCE</scope>
</reference>
<feature type="compositionally biased region" description="Polar residues" evidence="7">
    <location>
        <begin position="332"/>
        <end position="346"/>
    </location>
</feature>
<evidence type="ECO:0000259" key="8">
    <source>
        <dbReference type="PROSITE" id="PS50011"/>
    </source>
</evidence>
<dbReference type="Proteomes" id="UP001152759">
    <property type="component" value="Chromosome 1"/>
</dbReference>
<dbReference type="InterPro" id="IPR000719">
    <property type="entry name" value="Prot_kinase_dom"/>
</dbReference>
<evidence type="ECO:0000256" key="6">
    <source>
        <dbReference type="PROSITE-ProRule" id="PRU10141"/>
    </source>
</evidence>
<feature type="compositionally biased region" description="Basic and acidic residues" evidence="7">
    <location>
        <begin position="675"/>
        <end position="684"/>
    </location>
</feature>
<organism evidence="9 10">
    <name type="scientific">Bemisia tabaci</name>
    <name type="common">Sweetpotato whitefly</name>
    <name type="synonym">Aleurodes tabaci</name>
    <dbReference type="NCBI Taxonomy" id="7038"/>
    <lineage>
        <taxon>Eukaryota</taxon>
        <taxon>Metazoa</taxon>
        <taxon>Ecdysozoa</taxon>
        <taxon>Arthropoda</taxon>
        <taxon>Hexapoda</taxon>
        <taxon>Insecta</taxon>
        <taxon>Pterygota</taxon>
        <taxon>Neoptera</taxon>
        <taxon>Paraneoptera</taxon>
        <taxon>Hemiptera</taxon>
        <taxon>Sternorrhyncha</taxon>
        <taxon>Aleyrodoidea</taxon>
        <taxon>Aleyrodidae</taxon>
        <taxon>Aleyrodinae</taxon>
        <taxon>Bemisia</taxon>
    </lineage>
</organism>
<dbReference type="PROSITE" id="PS00108">
    <property type="entry name" value="PROTEIN_KINASE_ST"/>
    <property type="match status" value="1"/>
</dbReference>
<keyword evidence="10" id="KW-1185">Reference proteome</keyword>
<feature type="region of interest" description="Disordered" evidence="7">
    <location>
        <begin position="330"/>
        <end position="423"/>
    </location>
</feature>
<dbReference type="PANTHER" id="PTHR24346">
    <property type="entry name" value="MAP/MICROTUBULE AFFINITY-REGULATING KINASE"/>
    <property type="match status" value="1"/>
</dbReference>
<feature type="compositionally biased region" description="Polar residues" evidence="7">
    <location>
        <begin position="624"/>
        <end position="642"/>
    </location>
</feature>
<dbReference type="Gene3D" id="1.10.510.10">
    <property type="entry name" value="Transferase(Phosphotransferase) domain 1"/>
    <property type="match status" value="1"/>
</dbReference>
<dbReference type="GO" id="GO:0035556">
    <property type="term" value="P:intracellular signal transduction"/>
    <property type="evidence" value="ECO:0007669"/>
    <property type="project" value="TreeGrafter"/>
</dbReference>
<dbReference type="GO" id="GO:0000226">
    <property type="term" value="P:microtubule cytoskeleton organization"/>
    <property type="evidence" value="ECO:0007669"/>
    <property type="project" value="TreeGrafter"/>
</dbReference>
<evidence type="ECO:0000256" key="7">
    <source>
        <dbReference type="SAM" id="MobiDB-lite"/>
    </source>
</evidence>
<dbReference type="FunFam" id="1.10.510.10:FF:000389">
    <property type="entry name" value="Uncharacterized protein, isoform E"/>
    <property type="match status" value="1"/>
</dbReference>
<keyword evidence="3 6" id="KW-0547">Nucleotide-binding</keyword>
<dbReference type="GO" id="GO:0005524">
    <property type="term" value="F:ATP binding"/>
    <property type="evidence" value="ECO:0007669"/>
    <property type="project" value="UniProtKB-UniRule"/>
</dbReference>
<evidence type="ECO:0000256" key="2">
    <source>
        <dbReference type="ARBA" id="ARBA00022679"/>
    </source>
</evidence>
<keyword evidence="5 6" id="KW-0067">ATP-binding</keyword>
<feature type="binding site" evidence="6">
    <location>
        <position position="68"/>
    </location>
    <ligand>
        <name>ATP</name>
        <dbReference type="ChEBI" id="CHEBI:30616"/>
    </ligand>
</feature>
<dbReference type="GO" id="GO:0050321">
    <property type="term" value="F:tau-protein kinase activity"/>
    <property type="evidence" value="ECO:0007669"/>
    <property type="project" value="TreeGrafter"/>
</dbReference>
<feature type="compositionally biased region" description="Low complexity" evidence="7">
    <location>
        <begin position="575"/>
        <end position="594"/>
    </location>
</feature>
<evidence type="ECO:0000256" key="3">
    <source>
        <dbReference type="ARBA" id="ARBA00022741"/>
    </source>
</evidence>
<evidence type="ECO:0000313" key="9">
    <source>
        <dbReference type="EMBL" id="CAH0382516.1"/>
    </source>
</evidence>
<feature type="compositionally biased region" description="Low complexity" evidence="7">
    <location>
        <begin position="685"/>
        <end position="703"/>
    </location>
</feature>
<dbReference type="PROSITE" id="PS50011">
    <property type="entry name" value="PROTEIN_KINASE_DOM"/>
    <property type="match status" value="1"/>
</dbReference>
<feature type="compositionally biased region" description="Basic and acidic residues" evidence="7">
    <location>
        <begin position="649"/>
        <end position="659"/>
    </location>
</feature>
<evidence type="ECO:0000313" key="10">
    <source>
        <dbReference type="Proteomes" id="UP001152759"/>
    </source>
</evidence>
<evidence type="ECO:0000256" key="5">
    <source>
        <dbReference type="ARBA" id="ARBA00022840"/>
    </source>
</evidence>
<proteinExistence type="predicted"/>
<feature type="region of interest" description="Disordered" evidence="7">
    <location>
        <begin position="558"/>
        <end position="596"/>
    </location>
</feature>
<accession>A0A9P0A246</accession>
<dbReference type="AlphaFoldDB" id="A0A9P0A246"/>
<dbReference type="InterPro" id="IPR008271">
    <property type="entry name" value="Ser/Thr_kinase_AS"/>
</dbReference>
<dbReference type="PROSITE" id="PS00107">
    <property type="entry name" value="PROTEIN_KINASE_ATP"/>
    <property type="match status" value="1"/>
</dbReference>
<feature type="domain" description="Protein kinase" evidence="8">
    <location>
        <begin position="35"/>
        <end position="286"/>
    </location>
</feature>
<dbReference type="InterPro" id="IPR017441">
    <property type="entry name" value="Protein_kinase_ATP_BS"/>
</dbReference>
<evidence type="ECO:0000256" key="1">
    <source>
        <dbReference type="ARBA" id="ARBA00022527"/>
    </source>
</evidence>
<dbReference type="FunFam" id="3.30.200.20:FF:000315">
    <property type="entry name" value="Calcium-dependent protein kinase 3"/>
    <property type="match status" value="1"/>
</dbReference>
<dbReference type="InterPro" id="IPR011009">
    <property type="entry name" value="Kinase-like_dom_sf"/>
</dbReference>
<evidence type="ECO:0000256" key="4">
    <source>
        <dbReference type="ARBA" id="ARBA00022777"/>
    </source>
</evidence>
<feature type="compositionally biased region" description="Basic residues" evidence="7">
    <location>
        <begin position="385"/>
        <end position="400"/>
    </location>
</feature>
<keyword evidence="2" id="KW-0808">Transferase</keyword>
<sequence length="713" mass="79659">MMVVPESGVNNIMGGLESAEGVRLHNHRRKLRQRFDIVRKLGQGTYGKVQLGINKETGQEVAIKIIKKCKIKTEADLIRIRREIQIMSSVRHPNIIHIYEVFENQDKMVLVMEYAAGGELYEYLNERNVLTEEEARRIFRQISTAIYYCHKHKICHRDLKLENILLDEHGSAKIADFGLSNVFSESRLLTTFCGSPLYASPEIVKGIPYHGPKVDCWSLGVLLYILVYKAMPFDGSNFKRLVRQISQGDYFEPKNPSPASPLIRSMLNVNPDHRADILSICSHWWVDQTYSESCLDIAEDLANQTPVRLDLLLSLVPSVSSEKLVIGDIQVDPQSSEKPVRSQSLDSIAPSRGHPSIAPISVAPREPSVTPVEDKNASGVEKVKVKMKSKRERSSSRSRKKESSTSVDSDGSGLKQKKKIVKKEEKMIHREEALQPEILENDAENIEKLRKNITMINNSLMDTEACKVFKDPEKYSLDVKEVPASTERRTEHKEPTQEPLLERGDSDHNVEKPKLNERRCSKVSEAAEKFASLKNTTVNKPEKKIFLPGVKVGDAKREYERKSSLVESSSNLAWASPSRKSFSGKSKSPSPAASVEMKYSLASTINLNKLAESALKKSSEDVTPCSSADVSRTSSISATNEVLASGVKKSPDEVKEKNPKTPSNKSHDNAVITKPTEKITKRSSESSLLKSSSATTASLQTQTPLIKPKLKML</sequence>
<dbReference type="SMART" id="SM00220">
    <property type="entry name" value="S_TKc"/>
    <property type="match status" value="1"/>
</dbReference>
<dbReference type="GO" id="GO:0005737">
    <property type="term" value="C:cytoplasm"/>
    <property type="evidence" value="ECO:0007669"/>
    <property type="project" value="TreeGrafter"/>
</dbReference>
<keyword evidence="1" id="KW-0723">Serine/threonine-protein kinase</keyword>
<gene>
    <name evidence="9" type="ORF">BEMITA_LOCUS2053</name>
</gene>
<dbReference type="Pfam" id="PF00069">
    <property type="entry name" value="Pkinase"/>
    <property type="match status" value="1"/>
</dbReference>
<dbReference type="EMBL" id="OU963862">
    <property type="protein sequence ID" value="CAH0382516.1"/>
    <property type="molecule type" value="Genomic_DNA"/>
</dbReference>
<feature type="region of interest" description="Disordered" evidence="7">
    <location>
        <begin position="479"/>
        <end position="520"/>
    </location>
</feature>
<dbReference type="PANTHER" id="PTHR24346:SF93">
    <property type="entry name" value="NUAK FAMILY SNF1-LIKE KINASE 1"/>
    <property type="match status" value="1"/>
</dbReference>
<feature type="region of interest" description="Disordered" evidence="7">
    <location>
        <begin position="616"/>
        <end position="713"/>
    </location>
</feature>
<feature type="compositionally biased region" description="Basic and acidic residues" evidence="7">
    <location>
        <begin position="372"/>
        <end position="384"/>
    </location>
</feature>
<name>A0A9P0A246_BEMTA</name>
<dbReference type="SUPFAM" id="SSF56112">
    <property type="entry name" value="Protein kinase-like (PK-like)"/>
    <property type="match status" value="1"/>
</dbReference>
<keyword evidence="4" id="KW-0418">Kinase</keyword>
<protein>
    <recommendedName>
        <fullName evidence="8">Protein kinase domain-containing protein</fullName>
    </recommendedName>
</protein>